<dbReference type="EMBL" id="CAMGYJ010000007">
    <property type="protein sequence ID" value="CAI0445577.1"/>
    <property type="molecule type" value="Genomic_DNA"/>
</dbReference>
<keyword evidence="2" id="KW-1185">Reference proteome</keyword>
<proteinExistence type="predicted"/>
<evidence type="ECO:0000313" key="1">
    <source>
        <dbReference type="EMBL" id="CAI0445577.1"/>
    </source>
</evidence>
<protein>
    <submittedName>
        <fullName evidence="1">Uncharacterized protein</fullName>
    </submittedName>
</protein>
<organism evidence="1 2">
    <name type="scientific">Linum tenue</name>
    <dbReference type="NCBI Taxonomy" id="586396"/>
    <lineage>
        <taxon>Eukaryota</taxon>
        <taxon>Viridiplantae</taxon>
        <taxon>Streptophyta</taxon>
        <taxon>Embryophyta</taxon>
        <taxon>Tracheophyta</taxon>
        <taxon>Spermatophyta</taxon>
        <taxon>Magnoliopsida</taxon>
        <taxon>eudicotyledons</taxon>
        <taxon>Gunneridae</taxon>
        <taxon>Pentapetalae</taxon>
        <taxon>rosids</taxon>
        <taxon>fabids</taxon>
        <taxon>Malpighiales</taxon>
        <taxon>Linaceae</taxon>
        <taxon>Linum</taxon>
    </lineage>
</organism>
<name>A0AAV0MH07_9ROSI</name>
<evidence type="ECO:0000313" key="2">
    <source>
        <dbReference type="Proteomes" id="UP001154282"/>
    </source>
</evidence>
<gene>
    <name evidence="1" type="ORF">LITE_LOCUS28621</name>
</gene>
<dbReference type="AlphaFoldDB" id="A0AAV0MH07"/>
<reference evidence="1" key="1">
    <citation type="submission" date="2022-08" db="EMBL/GenBank/DDBJ databases">
        <authorList>
            <person name="Gutierrez-Valencia J."/>
        </authorList>
    </citation>
    <scope>NUCLEOTIDE SEQUENCE</scope>
</reference>
<accession>A0AAV0MH07</accession>
<sequence>MLSRLGIRVSVVVDLPVLFGPISRRALMNSGGWLTLTREMEWGSLFGTIVGSRRRFSPKLSPVLLPPRLIRMLGFLTFCCTQVRV</sequence>
<dbReference type="Proteomes" id="UP001154282">
    <property type="component" value="Unassembled WGS sequence"/>
</dbReference>
<comment type="caution">
    <text evidence="1">The sequence shown here is derived from an EMBL/GenBank/DDBJ whole genome shotgun (WGS) entry which is preliminary data.</text>
</comment>